<dbReference type="Gramene" id="KFK28511">
    <property type="protein sequence ID" value="KFK28511"/>
    <property type="gene ID" value="AALP_AA7G006000"/>
</dbReference>
<feature type="compositionally biased region" description="Polar residues" evidence="4">
    <location>
        <begin position="291"/>
        <end position="309"/>
    </location>
</feature>
<dbReference type="GO" id="GO:0006355">
    <property type="term" value="P:regulation of DNA-templated transcription"/>
    <property type="evidence" value="ECO:0007669"/>
    <property type="project" value="InterPro"/>
</dbReference>
<feature type="compositionally biased region" description="Basic and acidic residues" evidence="4">
    <location>
        <begin position="277"/>
        <end position="288"/>
    </location>
</feature>
<dbReference type="OMA" id="INDMKAT"/>
<accession>A0A087GF59</accession>
<dbReference type="GO" id="GO:0005634">
    <property type="term" value="C:nucleus"/>
    <property type="evidence" value="ECO:0007669"/>
    <property type="project" value="UniProtKB-SubCell"/>
</dbReference>
<dbReference type="Gene3D" id="1.20.1160.11">
    <property type="entry name" value="Paired amphipathic helix"/>
    <property type="match status" value="1"/>
</dbReference>
<evidence type="ECO:0000256" key="1">
    <source>
        <dbReference type="ARBA" id="ARBA00004123"/>
    </source>
</evidence>
<proteinExistence type="predicted"/>
<dbReference type="EMBL" id="CM002875">
    <property type="protein sequence ID" value="KFK28511.1"/>
    <property type="molecule type" value="Genomic_DNA"/>
</dbReference>
<protein>
    <recommendedName>
        <fullName evidence="7">DUF1985 domain-containing protein</fullName>
    </recommendedName>
</protein>
<dbReference type="PROSITE" id="PS51477">
    <property type="entry name" value="PAH"/>
    <property type="match status" value="1"/>
</dbReference>
<dbReference type="eggNOG" id="KOG4204">
    <property type="taxonomic scope" value="Eukaryota"/>
</dbReference>
<evidence type="ECO:0008006" key="7">
    <source>
        <dbReference type="Google" id="ProtNLM"/>
    </source>
</evidence>
<dbReference type="PANTHER" id="PTHR48449:SF1">
    <property type="entry name" value="DUF1985 DOMAIN-CONTAINING PROTEIN"/>
    <property type="match status" value="1"/>
</dbReference>
<organism evidence="5 6">
    <name type="scientific">Arabis alpina</name>
    <name type="common">Alpine rock-cress</name>
    <dbReference type="NCBI Taxonomy" id="50452"/>
    <lineage>
        <taxon>Eukaryota</taxon>
        <taxon>Viridiplantae</taxon>
        <taxon>Streptophyta</taxon>
        <taxon>Embryophyta</taxon>
        <taxon>Tracheophyta</taxon>
        <taxon>Spermatophyta</taxon>
        <taxon>Magnoliopsida</taxon>
        <taxon>eudicotyledons</taxon>
        <taxon>Gunneridae</taxon>
        <taxon>Pentapetalae</taxon>
        <taxon>rosids</taxon>
        <taxon>malvids</taxon>
        <taxon>Brassicales</taxon>
        <taxon>Brassicaceae</taxon>
        <taxon>Arabideae</taxon>
        <taxon>Arabis</taxon>
    </lineage>
</organism>
<dbReference type="SUPFAM" id="SSF47762">
    <property type="entry name" value="PAH2 domain"/>
    <property type="match status" value="1"/>
</dbReference>
<dbReference type="InterPro" id="IPR036600">
    <property type="entry name" value="PAH_sf"/>
</dbReference>
<reference evidence="6" key="1">
    <citation type="journal article" date="2015" name="Nat. Plants">
        <title>Genome expansion of Arabis alpina linked with retrotransposition and reduced symmetric DNA methylation.</title>
        <authorList>
            <person name="Willing E.M."/>
            <person name="Rawat V."/>
            <person name="Mandakova T."/>
            <person name="Maumus F."/>
            <person name="James G.V."/>
            <person name="Nordstroem K.J."/>
            <person name="Becker C."/>
            <person name="Warthmann N."/>
            <person name="Chica C."/>
            <person name="Szarzynska B."/>
            <person name="Zytnicki M."/>
            <person name="Albani M.C."/>
            <person name="Kiefer C."/>
            <person name="Bergonzi S."/>
            <person name="Castaings L."/>
            <person name="Mateos J.L."/>
            <person name="Berns M.C."/>
            <person name="Bujdoso N."/>
            <person name="Piofczyk T."/>
            <person name="de Lorenzo L."/>
            <person name="Barrero-Sicilia C."/>
            <person name="Mateos I."/>
            <person name="Piednoel M."/>
            <person name="Hagmann J."/>
            <person name="Chen-Min-Tao R."/>
            <person name="Iglesias-Fernandez R."/>
            <person name="Schuster S.C."/>
            <person name="Alonso-Blanco C."/>
            <person name="Roudier F."/>
            <person name="Carbonero P."/>
            <person name="Paz-Ares J."/>
            <person name="Davis S.J."/>
            <person name="Pecinka A."/>
            <person name="Quesneville H."/>
            <person name="Colot V."/>
            <person name="Lysak M.A."/>
            <person name="Weigel D."/>
            <person name="Coupland G."/>
            <person name="Schneeberger K."/>
        </authorList>
    </citation>
    <scope>NUCLEOTIDE SEQUENCE [LARGE SCALE GENOMIC DNA]</scope>
    <source>
        <strain evidence="6">cv. Pajares</strain>
    </source>
</reference>
<dbReference type="PANTHER" id="PTHR48449">
    <property type="entry name" value="DUF1985 DOMAIN-CONTAINING PROTEIN"/>
    <property type="match status" value="1"/>
</dbReference>
<evidence type="ECO:0000256" key="4">
    <source>
        <dbReference type="SAM" id="MobiDB-lite"/>
    </source>
</evidence>
<sequence length="689" mass="76608">MMVDKTKLPSRFFAVGKEPNEKHRVVSYSHFSMIDVINQALKRDESARLKLEQSSFGLLLKLPSMSTWSPRFAHFLLCNQLETKKKHELWFVFSEGILRPTSYATPISRESVELVRDIDEFLSYPWGRVSFEFLLKSVKSKSVETLENPNVIVQGFVYALQLVALKAIPSITSTRVRDVYELQKRDMVKVVPFIEGGEKMEEEDFCWSEDEEDENVKYLIELVASNHSFSANMWDVQSPVKRKESVRKKTKQPELVGVIDEEAQDTLVLLKPAKGLSRKETNPGETGEKAQGTSSSKRGTIESNTQPENASIRKAIKPGVTGEISQGTSSSKRGTNESNTQRAKASIRKVSKPEKNRVTDEEEAQGCKHGKHECNMDAGAVQSQINAINDMKATLVSLIETKCEELMTAVRSVGVCRHCNPSSADEVMAERKGKRKAPAGESDRFTPVNLRKRKKNLAKESSCKEVSKEPDDVNMSAETEVLRESQNNGEFENDSGKDDTTETSNQAMEGGRSQELDFVDRVHAKLNTSEYQEFLDWLGLYSKEVISQSALESKVGGLIGVYPDLMEAFRVFLIGCGKNEGLLSRIVTQNSGQSIQPEPNLSSTTMTALSTIKSLRNFKDTWSSCGQITTPTAQAGPSQARKMDNDAKEIVKGIEVGESSGTCNNGLNGRNILMKDTCWAKCIVDAAFG</sequence>
<keyword evidence="6" id="KW-1185">Reference proteome</keyword>
<evidence type="ECO:0000256" key="3">
    <source>
        <dbReference type="PROSITE-ProRule" id="PRU00810"/>
    </source>
</evidence>
<dbReference type="OrthoDB" id="1112924at2759"/>
<feature type="region of interest" description="Disordered" evidence="4">
    <location>
        <begin position="271"/>
        <end position="372"/>
    </location>
</feature>
<keyword evidence="2 3" id="KW-0539">Nucleus</keyword>
<comment type="subcellular location">
    <subcellularLocation>
        <location evidence="1 3">Nucleus</location>
    </subcellularLocation>
</comment>
<dbReference type="AlphaFoldDB" id="A0A087GF59"/>
<dbReference type="Proteomes" id="UP000029120">
    <property type="component" value="Chromosome 7"/>
</dbReference>
<dbReference type="Pfam" id="PF02671">
    <property type="entry name" value="PAH"/>
    <property type="match status" value="1"/>
</dbReference>
<evidence type="ECO:0000313" key="6">
    <source>
        <dbReference type="Proteomes" id="UP000029120"/>
    </source>
</evidence>
<feature type="compositionally biased region" description="Basic and acidic residues" evidence="4">
    <location>
        <begin position="457"/>
        <end position="471"/>
    </location>
</feature>
<evidence type="ECO:0000256" key="2">
    <source>
        <dbReference type="ARBA" id="ARBA00023242"/>
    </source>
</evidence>
<gene>
    <name evidence="5" type="ordered locus">AALP_Aa7g006000</name>
</gene>
<dbReference type="InterPro" id="IPR003822">
    <property type="entry name" value="PAH"/>
</dbReference>
<name>A0A087GF59_ARAAL</name>
<feature type="region of interest" description="Disordered" evidence="4">
    <location>
        <begin position="424"/>
        <end position="514"/>
    </location>
</feature>
<evidence type="ECO:0000313" key="5">
    <source>
        <dbReference type="EMBL" id="KFK28511.1"/>
    </source>
</evidence>
<feature type="compositionally biased region" description="Polar residues" evidence="4">
    <location>
        <begin position="323"/>
        <end position="343"/>
    </location>
</feature>